<dbReference type="KEGG" id="ccp:CHC_T00000370001"/>
<proteinExistence type="predicted"/>
<accession>R7QQL6</accession>
<dbReference type="Gramene" id="CDF39680">
    <property type="protein sequence ID" value="CDF39680"/>
    <property type="gene ID" value="CHC_T00000370001"/>
</dbReference>
<feature type="region of interest" description="Disordered" evidence="1">
    <location>
        <begin position="41"/>
        <end position="74"/>
    </location>
</feature>
<evidence type="ECO:0000256" key="1">
    <source>
        <dbReference type="SAM" id="MobiDB-lite"/>
    </source>
</evidence>
<organism evidence="2 3">
    <name type="scientific">Chondrus crispus</name>
    <name type="common">Carrageen Irish moss</name>
    <name type="synonym">Polymorpha crispa</name>
    <dbReference type="NCBI Taxonomy" id="2769"/>
    <lineage>
        <taxon>Eukaryota</taxon>
        <taxon>Rhodophyta</taxon>
        <taxon>Florideophyceae</taxon>
        <taxon>Rhodymeniophycidae</taxon>
        <taxon>Gigartinales</taxon>
        <taxon>Gigartinaceae</taxon>
        <taxon>Chondrus</taxon>
    </lineage>
</organism>
<protein>
    <submittedName>
        <fullName evidence="2">Uncharacterized protein</fullName>
    </submittedName>
</protein>
<keyword evidence="3" id="KW-1185">Reference proteome</keyword>
<sequence length="88" mass="9995">MKAAMTHVSHDWTREEEVVQLLCCGHDAIGHLEMWTATHPWPSAPYAHSTTERPRQRASSHPRAQHPPPPHLRSQILPRVLGIDLLSK</sequence>
<evidence type="ECO:0000313" key="3">
    <source>
        <dbReference type="Proteomes" id="UP000012073"/>
    </source>
</evidence>
<dbReference type="GeneID" id="17317689"/>
<dbReference type="AlphaFoldDB" id="R7QQL6"/>
<dbReference type="EMBL" id="HG002067">
    <property type="protein sequence ID" value="CDF39680.1"/>
    <property type="molecule type" value="Genomic_DNA"/>
</dbReference>
<dbReference type="RefSeq" id="XP_005709974.1">
    <property type="nucleotide sequence ID" value="XM_005709917.1"/>
</dbReference>
<gene>
    <name evidence="2" type="ORF">CHC_T00000370001</name>
</gene>
<reference evidence="3" key="1">
    <citation type="journal article" date="2013" name="Proc. Natl. Acad. Sci. U.S.A.">
        <title>Genome structure and metabolic features in the red seaweed Chondrus crispus shed light on evolution of the Archaeplastida.</title>
        <authorList>
            <person name="Collen J."/>
            <person name="Porcel B."/>
            <person name="Carre W."/>
            <person name="Ball S.G."/>
            <person name="Chaparro C."/>
            <person name="Tonon T."/>
            <person name="Barbeyron T."/>
            <person name="Michel G."/>
            <person name="Noel B."/>
            <person name="Valentin K."/>
            <person name="Elias M."/>
            <person name="Artiguenave F."/>
            <person name="Arun A."/>
            <person name="Aury J.M."/>
            <person name="Barbosa-Neto J.F."/>
            <person name="Bothwell J.H."/>
            <person name="Bouget F.Y."/>
            <person name="Brillet L."/>
            <person name="Cabello-Hurtado F."/>
            <person name="Capella-Gutierrez S."/>
            <person name="Charrier B."/>
            <person name="Cladiere L."/>
            <person name="Cock J.M."/>
            <person name="Coelho S.M."/>
            <person name="Colleoni C."/>
            <person name="Czjzek M."/>
            <person name="Da Silva C."/>
            <person name="Delage L."/>
            <person name="Denoeud F."/>
            <person name="Deschamps P."/>
            <person name="Dittami S.M."/>
            <person name="Gabaldon T."/>
            <person name="Gachon C.M."/>
            <person name="Groisillier A."/>
            <person name="Herve C."/>
            <person name="Jabbari K."/>
            <person name="Katinka M."/>
            <person name="Kloareg B."/>
            <person name="Kowalczyk N."/>
            <person name="Labadie K."/>
            <person name="Leblanc C."/>
            <person name="Lopez P.J."/>
            <person name="McLachlan D.H."/>
            <person name="Meslet-Cladiere L."/>
            <person name="Moustafa A."/>
            <person name="Nehr Z."/>
            <person name="Nyvall Collen P."/>
            <person name="Panaud O."/>
            <person name="Partensky F."/>
            <person name="Poulain J."/>
            <person name="Rensing S.A."/>
            <person name="Rousvoal S."/>
            <person name="Samson G."/>
            <person name="Symeonidi A."/>
            <person name="Weissenbach J."/>
            <person name="Zambounis A."/>
            <person name="Wincker P."/>
            <person name="Boyen C."/>
        </authorList>
    </citation>
    <scope>NUCLEOTIDE SEQUENCE [LARGE SCALE GENOMIC DNA]</scope>
    <source>
        <strain evidence="3">cv. Stackhouse</strain>
    </source>
</reference>
<dbReference type="Proteomes" id="UP000012073">
    <property type="component" value="Unassembled WGS sequence"/>
</dbReference>
<name>R7QQL6_CHOCR</name>
<evidence type="ECO:0000313" key="2">
    <source>
        <dbReference type="EMBL" id="CDF39680.1"/>
    </source>
</evidence>